<proteinExistence type="predicted"/>
<dbReference type="Proteomes" id="UP000559653">
    <property type="component" value="Unassembled WGS sequence"/>
</dbReference>
<protein>
    <submittedName>
        <fullName evidence="1">Uncharacterized protein</fullName>
    </submittedName>
</protein>
<evidence type="ECO:0000313" key="2">
    <source>
        <dbReference type="Proteomes" id="UP000559653"/>
    </source>
</evidence>
<reference evidence="1 2" key="1">
    <citation type="journal article" date="2020" name="Appl. Environ. Microbiol.">
        <title>Genomic Characteristics of a Novel Species of Ammonia-Oxidizing Archaea from the Jiulong River Estuary.</title>
        <authorList>
            <person name="Zou D."/>
            <person name="Wan R."/>
            <person name="Han L."/>
            <person name="Xu M.N."/>
            <person name="Liu Y."/>
            <person name="Liu H."/>
            <person name="Kao S.J."/>
            <person name="Li M."/>
        </authorList>
    </citation>
    <scope>NUCLEOTIDE SEQUENCE [LARGE SCALE GENOMIC DNA]</scope>
    <source>
        <strain evidence="1">W1bin1</strain>
    </source>
</reference>
<gene>
    <name evidence="1" type="ORF">H2B03_01650</name>
</gene>
<evidence type="ECO:0000313" key="1">
    <source>
        <dbReference type="EMBL" id="MBA4451868.1"/>
    </source>
</evidence>
<dbReference type="EMBL" id="JACEMZ010000004">
    <property type="protein sequence ID" value="MBA4451868.1"/>
    <property type="molecule type" value="Genomic_DNA"/>
</dbReference>
<sequence length="153" mass="17981">MSNSKESSKSNQDKKISICDVMKEDTSRIIQKLESQIPSNFQQYSDLYTAYLHTLEDVFGTCYISEKEFFEKLNIDQGILTAYQKYSNTLTETYLNQIELFSKIKEQNIQAQKSNLEVYDNFMHSMMDSYAKFLSAFNKTSVSWFNQKNYENP</sequence>
<organism evidence="1 2">
    <name type="scientific">Candidatus Nitrosomaritimum aestuariumsis</name>
    <dbReference type="NCBI Taxonomy" id="3342354"/>
    <lineage>
        <taxon>Archaea</taxon>
        <taxon>Nitrososphaerota</taxon>
        <taxon>Nitrososphaeria</taxon>
        <taxon>Nitrosopumilales</taxon>
        <taxon>Nitrosopumilaceae</taxon>
        <taxon>Candidatus Nitrosomaritimum</taxon>
    </lineage>
</organism>
<comment type="caution">
    <text evidence="1">The sequence shown here is derived from an EMBL/GenBank/DDBJ whole genome shotgun (WGS) entry which is preliminary data.</text>
</comment>
<accession>A0AC60VX37</accession>
<name>A0AC60VX37_9ARCH</name>